<gene>
    <name evidence="1" type="ORF">TcWFU_008997</name>
</gene>
<accession>A0ABR4QIF7</accession>
<reference evidence="1 2" key="1">
    <citation type="journal article" date="2022" name="Front. Cell. Infect. Microbiol.">
        <title>The Genomes of Two Strains of Taenia crassiceps the Animal Model for the Study of Human Cysticercosis.</title>
        <authorList>
            <person name="Bobes R.J."/>
            <person name="Estrada K."/>
            <person name="Rios-Valencia D.G."/>
            <person name="Calderon-Gallegos A."/>
            <person name="de la Torre P."/>
            <person name="Carrero J.C."/>
            <person name="Sanchez-Flores A."/>
            <person name="Laclette J.P."/>
        </authorList>
    </citation>
    <scope>NUCLEOTIDE SEQUENCE [LARGE SCALE GENOMIC DNA]</scope>
    <source>
        <strain evidence="1">WFUcys</strain>
    </source>
</reference>
<protein>
    <submittedName>
        <fullName evidence="1">Uncharacterized protein</fullName>
    </submittedName>
</protein>
<name>A0ABR4QIF7_9CEST</name>
<organism evidence="1 2">
    <name type="scientific">Taenia crassiceps</name>
    <dbReference type="NCBI Taxonomy" id="6207"/>
    <lineage>
        <taxon>Eukaryota</taxon>
        <taxon>Metazoa</taxon>
        <taxon>Spiralia</taxon>
        <taxon>Lophotrochozoa</taxon>
        <taxon>Platyhelminthes</taxon>
        <taxon>Cestoda</taxon>
        <taxon>Eucestoda</taxon>
        <taxon>Cyclophyllidea</taxon>
        <taxon>Taeniidae</taxon>
        <taxon>Taenia</taxon>
    </lineage>
</organism>
<sequence>MRVELCGVIYCVVPELSRHPLVRGAAQALIKLFNSSKLREMEETRRLSSNFSNFKKQVAEEFRRDNQYPASIVSAADTDIPLPKRWYPPEPLCPLQTEESRLPRTTLCYHDICLTIEME</sequence>
<evidence type="ECO:0000313" key="1">
    <source>
        <dbReference type="EMBL" id="KAL5109400.1"/>
    </source>
</evidence>
<keyword evidence="2" id="KW-1185">Reference proteome</keyword>
<comment type="caution">
    <text evidence="1">The sequence shown here is derived from an EMBL/GenBank/DDBJ whole genome shotgun (WGS) entry which is preliminary data.</text>
</comment>
<proteinExistence type="predicted"/>
<evidence type="ECO:0000313" key="2">
    <source>
        <dbReference type="Proteomes" id="UP001651158"/>
    </source>
</evidence>
<dbReference type="Proteomes" id="UP001651158">
    <property type="component" value="Unassembled WGS sequence"/>
</dbReference>
<dbReference type="EMBL" id="JAKROA010000003">
    <property type="protein sequence ID" value="KAL5109400.1"/>
    <property type="molecule type" value="Genomic_DNA"/>
</dbReference>